<evidence type="ECO:0000313" key="11">
    <source>
        <dbReference type="Proteomes" id="UP000315167"/>
    </source>
</evidence>
<feature type="transmembrane region" description="Helical" evidence="8">
    <location>
        <begin position="380"/>
        <end position="403"/>
    </location>
</feature>
<dbReference type="GO" id="GO:1902600">
    <property type="term" value="P:proton transmembrane transport"/>
    <property type="evidence" value="ECO:0007669"/>
    <property type="project" value="InterPro"/>
</dbReference>
<feature type="transmembrane region" description="Helical" evidence="8">
    <location>
        <begin position="133"/>
        <end position="156"/>
    </location>
</feature>
<sequence>MSHTPLLLLQLVVILATARACGWLLRHVGQPAVIGEMAAGIVLGPIVFGAAFPGFHAALFAQDSLPALSSLSTLGLVLFMFIVGAELRAPDGVRAQLKAAGAVGVLGVLAPMALGIGISPWLHPTLAPAGVGFWPFALFMATAMSITAFPVMARILKDRGMTQTRLGRLALSSAAIADVFAWIMLAFVVALIGSDEGYAGVAMTTLGLLVLCVLVFGALKPLYAHLLRRHAPEGRPSLMLLAAMLVGALACAALTEWLGLHAVFGAFLFGACLPRDDRLLRYLSERVEYLAIVLLMPIFFALAGLNTTADAFAGAGLGALLLILGAAVLGKLAGGALGARVAGYGWRDSLATGSLMNARGLMELIVMKVGLDAGLIGPELFTMLLVMAILTTVMTGPLLILFAGRVVDPLRAQA</sequence>
<evidence type="ECO:0000256" key="2">
    <source>
        <dbReference type="ARBA" id="ARBA00022448"/>
    </source>
</evidence>
<evidence type="ECO:0000256" key="8">
    <source>
        <dbReference type="SAM" id="Phobius"/>
    </source>
</evidence>
<dbReference type="EMBL" id="VLKN01000008">
    <property type="protein sequence ID" value="TWH99967.1"/>
    <property type="molecule type" value="Genomic_DNA"/>
</dbReference>
<reference evidence="10 11" key="1">
    <citation type="journal article" date="2015" name="Stand. Genomic Sci.">
        <title>Genomic Encyclopedia of Bacterial and Archaeal Type Strains, Phase III: the genomes of soil and plant-associated and newly described type strains.</title>
        <authorList>
            <person name="Whitman W.B."/>
            <person name="Woyke T."/>
            <person name="Klenk H.P."/>
            <person name="Zhou Y."/>
            <person name="Lilburn T.G."/>
            <person name="Beck B.J."/>
            <person name="De Vos P."/>
            <person name="Vandamme P."/>
            <person name="Eisen J.A."/>
            <person name="Garrity G."/>
            <person name="Hugenholtz P."/>
            <person name="Kyrpides N.C."/>
        </authorList>
    </citation>
    <scope>NUCLEOTIDE SEQUENCE [LARGE SCALE GENOMIC DNA]</scope>
    <source>
        <strain evidence="10 11">CGMCC 1.10821</strain>
    </source>
</reference>
<evidence type="ECO:0000256" key="7">
    <source>
        <dbReference type="ARBA" id="ARBA00023136"/>
    </source>
</evidence>
<keyword evidence="2" id="KW-0813">Transport</keyword>
<keyword evidence="5 8" id="KW-1133">Transmembrane helix</keyword>
<feature type="transmembrane region" description="Helical" evidence="8">
    <location>
        <begin position="198"/>
        <end position="219"/>
    </location>
</feature>
<evidence type="ECO:0000313" key="10">
    <source>
        <dbReference type="EMBL" id="TWH99967.1"/>
    </source>
</evidence>
<dbReference type="GO" id="GO:0016020">
    <property type="term" value="C:membrane"/>
    <property type="evidence" value="ECO:0007669"/>
    <property type="project" value="UniProtKB-SubCell"/>
</dbReference>
<evidence type="ECO:0000256" key="1">
    <source>
        <dbReference type="ARBA" id="ARBA00004141"/>
    </source>
</evidence>
<dbReference type="InterPro" id="IPR006153">
    <property type="entry name" value="Cation/H_exchanger_TM"/>
</dbReference>
<dbReference type="RefSeq" id="WP_144900461.1">
    <property type="nucleotide sequence ID" value="NZ_VLKN01000008.1"/>
</dbReference>
<dbReference type="InterPro" id="IPR050794">
    <property type="entry name" value="CPA2_transporter"/>
</dbReference>
<gene>
    <name evidence="10" type="ORF">IP90_02974</name>
</gene>
<comment type="subcellular location">
    <subcellularLocation>
        <location evidence="1">Membrane</location>
        <topology evidence="1">Multi-pass membrane protein</topology>
    </subcellularLocation>
</comment>
<dbReference type="PANTHER" id="PTHR32468:SF0">
    <property type="entry name" value="K(+)_H(+) ANTIPORTER 1"/>
    <property type="match status" value="1"/>
</dbReference>
<keyword evidence="11" id="KW-1185">Reference proteome</keyword>
<feature type="transmembrane region" description="Helical" evidence="8">
    <location>
        <begin position="99"/>
        <end position="121"/>
    </location>
</feature>
<dbReference type="InterPro" id="IPR038770">
    <property type="entry name" value="Na+/solute_symporter_sf"/>
</dbReference>
<comment type="caution">
    <text evidence="10">The sequence shown here is derived from an EMBL/GenBank/DDBJ whole genome shotgun (WGS) entry which is preliminary data.</text>
</comment>
<dbReference type="Proteomes" id="UP000315167">
    <property type="component" value="Unassembled WGS sequence"/>
</dbReference>
<dbReference type="GO" id="GO:0015297">
    <property type="term" value="F:antiporter activity"/>
    <property type="evidence" value="ECO:0007669"/>
    <property type="project" value="UniProtKB-KW"/>
</dbReference>
<protein>
    <submittedName>
        <fullName evidence="10">Kef-type K+ transport system membrane component KefB</fullName>
    </submittedName>
</protein>
<evidence type="ECO:0000256" key="3">
    <source>
        <dbReference type="ARBA" id="ARBA00022449"/>
    </source>
</evidence>
<feature type="transmembrane region" description="Helical" evidence="8">
    <location>
        <begin position="168"/>
        <end position="192"/>
    </location>
</feature>
<feature type="transmembrane region" description="Helical" evidence="8">
    <location>
        <begin position="312"/>
        <end position="330"/>
    </location>
</feature>
<evidence type="ECO:0000256" key="6">
    <source>
        <dbReference type="ARBA" id="ARBA00023065"/>
    </source>
</evidence>
<feature type="transmembrane region" description="Helical" evidence="8">
    <location>
        <begin position="67"/>
        <end position="87"/>
    </location>
</feature>
<evidence type="ECO:0000256" key="5">
    <source>
        <dbReference type="ARBA" id="ARBA00022989"/>
    </source>
</evidence>
<keyword evidence="3" id="KW-0050">Antiport</keyword>
<evidence type="ECO:0000256" key="4">
    <source>
        <dbReference type="ARBA" id="ARBA00022692"/>
    </source>
</evidence>
<keyword evidence="4 8" id="KW-0812">Transmembrane</keyword>
<organism evidence="10 11">
    <name type="scientific">Luteimonas cucumeris</name>
    <dbReference type="NCBI Taxonomy" id="985012"/>
    <lineage>
        <taxon>Bacteria</taxon>
        <taxon>Pseudomonadati</taxon>
        <taxon>Pseudomonadota</taxon>
        <taxon>Gammaproteobacteria</taxon>
        <taxon>Lysobacterales</taxon>
        <taxon>Lysobacteraceae</taxon>
        <taxon>Luteimonas</taxon>
    </lineage>
</organism>
<dbReference type="Gene3D" id="1.20.1530.20">
    <property type="match status" value="1"/>
</dbReference>
<dbReference type="AlphaFoldDB" id="A0A562KX94"/>
<feature type="transmembrane region" description="Helical" evidence="8">
    <location>
        <begin position="6"/>
        <end position="25"/>
    </location>
</feature>
<feature type="transmembrane region" description="Helical" evidence="8">
    <location>
        <begin position="37"/>
        <end position="61"/>
    </location>
</feature>
<dbReference type="Pfam" id="PF00999">
    <property type="entry name" value="Na_H_Exchanger"/>
    <property type="match status" value="1"/>
</dbReference>
<keyword evidence="6" id="KW-0406">Ion transport</keyword>
<accession>A0A562KX94</accession>
<keyword evidence="7 8" id="KW-0472">Membrane</keyword>
<evidence type="ECO:0000259" key="9">
    <source>
        <dbReference type="Pfam" id="PF00999"/>
    </source>
</evidence>
<proteinExistence type="predicted"/>
<feature type="transmembrane region" description="Helical" evidence="8">
    <location>
        <begin position="289"/>
        <end position="305"/>
    </location>
</feature>
<feature type="domain" description="Cation/H+ exchanger transmembrane" evidence="9">
    <location>
        <begin position="16"/>
        <end position="399"/>
    </location>
</feature>
<name>A0A562KX94_9GAMM</name>
<dbReference type="OrthoDB" id="9793589at2"/>
<dbReference type="PANTHER" id="PTHR32468">
    <property type="entry name" value="CATION/H + ANTIPORTER"/>
    <property type="match status" value="1"/>
</dbReference>
<feature type="transmembrane region" description="Helical" evidence="8">
    <location>
        <begin position="240"/>
        <end position="269"/>
    </location>
</feature>